<evidence type="ECO:0000313" key="7">
    <source>
        <dbReference type="Proteomes" id="UP000095766"/>
    </source>
</evidence>
<dbReference type="InterPro" id="IPR008928">
    <property type="entry name" value="6-hairpin_glycosidase_sf"/>
</dbReference>
<dbReference type="PANTHER" id="PTHR31987">
    <property type="entry name" value="GLUTAMINASE A-RELATED"/>
    <property type="match status" value="1"/>
</dbReference>
<organism evidence="4 7">
    <name type="scientific">Bacteroides uniformis</name>
    <dbReference type="NCBI Taxonomy" id="820"/>
    <lineage>
        <taxon>Bacteria</taxon>
        <taxon>Pseudomonadati</taxon>
        <taxon>Bacteroidota</taxon>
        <taxon>Bacteroidia</taxon>
        <taxon>Bacteroidales</taxon>
        <taxon>Bacteroidaceae</taxon>
        <taxon>Bacteroides</taxon>
    </lineage>
</organism>
<dbReference type="EMBL" id="WCUG01000023">
    <property type="protein sequence ID" value="KAB4167580.1"/>
    <property type="molecule type" value="Genomic_DNA"/>
</dbReference>
<feature type="domain" description="Glutaminase A central" evidence="2">
    <location>
        <begin position="484"/>
        <end position="820"/>
    </location>
</feature>
<proteinExistence type="predicted"/>
<dbReference type="InterPro" id="IPR032514">
    <property type="entry name" value="GtaA_central"/>
</dbReference>
<dbReference type="InterPro" id="IPR052743">
    <property type="entry name" value="Glutaminase_GtaA"/>
</dbReference>
<reference evidence="6 8" key="2">
    <citation type="submission" date="2018-08" db="EMBL/GenBank/DDBJ databases">
        <title>A genome reference for cultivated species of the human gut microbiota.</title>
        <authorList>
            <person name="Zou Y."/>
            <person name="Xue W."/>
            <person name="Luo G."/>
        </authorList>
    </citation>
    <scope>NUCLEOTIDE SEQUENCE [LARGE SCALE GENOMIC DNA]</scope>
    <source>
        <strain evidence="6 8">AF17-20</strain>
    </source>
</reference>
<gene>
    <name evidence="6" type="ORF">DWW83_00615</name>
    <name evidence="4" type="ORF">ERS852510_02958</name>
    <name evidence="5" type="ORF">GAQ59_17955</name>
</gene>
<dbReference type="Proteomes" id="UP000433928">
    <property type="component" value="Unassembled WGS sequence"/>
</dbReference>
<protein>
    <submittedName>
        <fullName evidence="5">DUF4965 domain-containing protein</fullName>
    </submittedName>
    <submittedName>
        <fullName evidence="4">L-glutaminase</fullName>
        <ecNumber evidence="4">3.5.1.2</ecNumber>
    </submittedName>
</protein>
<name>A0A174CMY6_BACUN</name>
<reference evidence="4 7" key="1">
    <citation type="submission" date="2015-09" db="EMBL/GenBank/DDBJ databases">
        <authorList>
            <consortium name="Pathogen Informatics"/>
        </authorList>
    </citation>
    <scope>NUCLEOTIDE SEQUENCE [LARGE SCALE GENOMIC DNA]</scope>
    <source>
        <strain evidence="4 7">2789STDY5834898</strain>
    </source>
</reference>
<dbReference type="InterPro" id="IPR032515">
    <property type="entry name" value="DUF4964"/>
</dbReference>
<dbReference type="EMBL" id="QRXV01000001">
    <property type="protein sequence ID" value="RGU41234.1"/>
    <property type="molecule type" value="Genomic_DNA"/>
</dbReference>
<feature type="domain" description="DUF4964" evidence="1">
    <location>
        <begin position="16"/>
        <end position="95"/>
    </location>
</feature>
<reference evidence="5 9" key="3">
    <citation type="journal article" date="2019" name="Nat. Med.">
        <title>A library of human gut bacterial isolates paired with longitudinal multiomics data enables mechanistic microbiome research.</title>
        <authorList>
            <person name="Poyet M."/>
            <person name="Groussin M."/>
            <person name="Gibbons S.M."/>
            <person name="Avila-Pacheco J."/>
            <person name="Jiang X."/>
            <person name="Kearney S.M."/>
            <person name="Perrotta A.R."/>
            <person name="Berdy B."/>
            <person name="Zhao S."/>
            <person name="Lieberman T.D."/>
            <person name="Swanson P.K."/>
            <person name="Smith M."/>
            <person name="Roesemann S."/>
            <person name="Alexander J.E."/>
            <person name="Rich S.A."/>
            <person name="Livny J."/>
            <person name="Vlamakis H."/>
            <person name="Clish C."/>
            <person name="Bullock K."/>
            <person name="Deik A."/>
            <person name="Scott J."/>
            <person name="Pierce K.A."/>
            <person name="Xavier R.J."/>
            <person name="Alm E.J."/>
        </authorList>
    </citation>
    <scope>NUCLEOTIDE SEQUENCE [LARGE SCALE GENOMIC DNA]</scope>
    <source>
        <strain evidence="5 9">BIOML-A27</strain>
    </source>
</reference>
<dbReference type="Proteomes" id="UP000095766">
    <property type="component" value="Unassembled WGS sequence"/>
</dbReference>
<dbReference type="InterPro" id="IPR033433">
    <property type="entry name" value="GtaA_N"/>
</dbReference>
<evidence type="ECO:0000313" key="6">
    <source>
        <dbReference type="EMBL" id="RGU41234.1"/>
    </source>
</evidence>
<dbReference type="AlphaFoldDB" id="A0A174CMY6"/>
<evidence type="ECO:0000259" key="1">
    <source>
        <dbReference type="Pfam" id="PF16334"/>
    </source>
</evidence>
<dbReference type="RefSeq" id="WP_005829705.1">
    <property type="nucleotide sequence ID" value="NZ_BQNO01000001.1"/>
</dbReference>
<dbReference type="Pfam" id="PF16334">
    <property type="entry name" value="DUF4964"/>
    <property type="match status" value="1"/>
</dbReference>
<dbReference type="EMBL" id="CZAO01000014">
    <property type="protein sequence ID" value="CUQ02552.1"/>
    <property type="molecule type" value="Genomic_DNA"/>
</dbReference>
<dbReference type="GO" id="GO:0005975">
    <property type="term" value="P:carbohydrate metabolic process"/>
    <property type="evidence" value="ECO:0007669"/>
    <property type="project" value="InterPro"/>
</dbReference>
<evidence type="ECO:0000259" key="3">
    <source>
        <dbReference type="Pfam" id="PF17168"/>
    </source>
</evidence>
<dbReference type="SUPFAM" id="SSF49785">
    <property type="entry name" value="Galactose-binding domain-like"/>
    <property type="match status" value="1"/>
</dbReference>
<dbReference type="Gene3D" id="2.60.120.260">
    <property type="entry name" value="Galactose-binding domain-like"/>
    <property type="match status" value="1"/>
</dbReference>
<evidence type="ECO:0000313" key="5">
    <source>
        <dbReference type="EMBL" id="KAB4167580.1"/>
    </source>
</evidence>
<dbReference type="GO" id="GO:0004359">
    <property type="term" value="F:glutaminase activity"/>
    <property type="evidence" value="ECO:0007669"/>
    <property type="project" value="UniProtKB-EC"/>
</dbReference>
<dbReference type="EC" id="3.5.1.2" evidence="4"/>
<evidence type="ECO:0000259" key="2">
    <source>
        <dbReference type="Pfam" id="PF16335"/>
    </source>
</evidence>
<dbReference type="PANTHER" id="PTHR31987:SF1">
    <property type="entry name" value="GLUTAMINASE A"/>
    <property type="match status" value="1"/>
</dbReference>
<dbReference type="Proteomes" id="UP000284022">
    <property type="component" value="Unassembled WGS sequence"/>
</dbReference>
<evidence type="ECO:0000313" key="8">
    <source>
        <dbReference type="Proteomes" id="UP000284022"/>
    </source>
</evidence>
<feature type="domain" description="Glutaminase A N-terminal" evidence="3">
    <location>
        <begin position="258"/>
        <end position="478"/>
    </location>
</feature>
<dbReference type="Pfam" id="PF16335">
    <property type="entry name" value="GtaA_6_Hairpin"/>
    <property type="match status" value="1"/>
</dbReference>
<dbReference type="InterPro" id="IPR008979">
    <property type="entry name" value="Galactose-bd-like_sf"/>
</dbReference>
<dbReference type="GeneID" id="99749619"/>
<sequence length="831" mass="93512">MRKKLLYTLLVSCLFACSDKDTSYEVVKNDLRAPAYPLVTIDPYASAWSMSDNLYDSPVRHWTGKDFPLIGVVKVDGVSYRFMGTEELEMNAIVPTSQQGDWTGRYTTEKPAGDWTSAGYDDSKWKSDRGAFGTKENEPTAKTQWGTRNIWVRRMVNIDRDLTGIPVYLEFSNDDDAVFYINGVKIHGTGTTCNKNKVVKLPDEALAVLKQGDNIIAAECINPVGNGLLDFGLQIPKHLETVFGNTAVQTSADVQPMQTHYAFTCGGVDLKVTFTAPLFMEDLKLLSRPVNYLTYSVAARDGREHEVEVYFEASPRWALDQPYQQSASKGYEADGLLYLKSGSKEQNILAKQGDDLRIDWGYFYMVAGKENTAYSVGNSTELRKNFVNGTLNSASLEGEDSNGNMALVRSHGKVKNVTDKIMLGYDDIYSIQYFGTNLRPYWNSKGDRTIEAEMLAAYNEYDKLLARCYAFDKKLMEDASAAGGKEYAELCALAYRQSIAAHKLVEAPNGDLLWLSKENNSNGCINTVDLTYPSAPLYLIYNPELEKGMMNGIFHYSESGKWTKPFAAHDLGTYPLANGQVYGGDMPVEESGNMLILTAAIAAVEGNADYAAKHWEVLTTWTDYLVEKGLDPENQLCTDDFAGHFAHNTNLSIKAILGVASYGRLAEMLGKKDVAEAYTTKARQMATEWERMANDGDHYRLTFDKPGTWSQKYNLVWDRLLGLDIFDSKIAEMEIPYYLAKQNIYGLPLDNRETYTKTDWIMWTATMAPDQATFREFIVPVHKFMNETIDRVPMSDWVFTDKPNWRGFKARSVIGGYYMKMLEGKLMQNKQ</sequence>
<dbReference type="Pfam" id="PF17168">
    <property type="entry name" value="DUF5127"/>
    <property type="match status" value="1"/>
</dbReference>
<evidence type="ECO:0000313" key="4">
    <source>
        <dbReference type="EMBL" id="CUQ02552.1"/>
    </source>
</evidence>
<evidence type="ECO:0000313" key="9">
    <source>
        <dbReference type="Proteomes" id="UP000433928"/>
    </source>
</evidence>
<keyword evidence="4" id="KW-0378">Hydrolase</keyword>
<accession>A0A174CMY6</accession>
<dbReference type="SUPFAM" id="SSF48208">
    <property type="entry name" value="Six-hairpin glycosidases"/>
    <property type="match status" value="1"/>
</dbReference>